<proteinExistence type="predicted"/>
<accession>A0A3A8PCS4</accession>
<feature type="transmembrane region" description="Helical" evidence="1">
    <location>
        <begin position="119"/>
        <end position="137"/>
    </location>
</feature>
<name>A0A3A8PCS4_9BACT</name>
<keyword evidence="1" id="KW-1133">Transmembrane helix</keyword>
<dbReference type="EMBL" id="RAWK01000404">
    <property type="protein sequence ID" value="RKH53759.1"/>
    <property type="molecule type" value="Genomic_DNA"/>
</dbReference>
<sequence>MHVLNFVWVGVFFVALPLTVLCSVWRAYRVARKLRERGLRAQGTLVRVKHGSIDGYTYWDVDYVFHPPGGPEVRGSYQHPEKEARPIPRQGDPVEVRYLPDNPRWNQVEGDETALSTRVLLTAIFLTVLGIVAFGLVRQLN</sequence>
<reference evidence="3" key="1">
    <citation type="submission" date="2018-09" db="EMBL/GenBank/DDBJ databases">
        <authorList>
            <person name="Livingstone P.G."/>
            <person name="Whitworth D.E."/>
        </authorList>
    </citation>
    <scope>NUCLEOTIDE SEQUENCE [LARGE SCALE GENOMIC DNA]</scope>
    <source>
        <strain evidence="3">AB050A</strain>
    </source>
</reference>
<evidence type="ECO:0000313" key="3">
    <source>
        <dbReference type="Proteomes" id="UP000267003"/>
    </source>
</evidence>
<evidence type="ECO:0000313" key="2">
    <source>
        <dbReference type="EMBL" id="RKH53759.1"/>
    </source>
</evidence>
<evidence type="ECO:0000256" key="1">
    <source>
        <dbReference type="SAM" id="Phobius"/>
    </source>
</evidence>
<protein>
    <submittedName>
        <fullName evidence="2">DUF3592 domain-containing protein</fullName>
    </submittedName>
</protein>
<feature type="transmembrane region" description="Helical" evidence="1">
    <location>
        <begin position="6"/>
        <end position="28"/>
    </location>
</feature>
<gene>
    <name evidence="2" type="ORF">D7W81_38870</name>
</gene>
<keyword evidence="1" id="KW-0472">Membrane</keyword>
<dbReference type="Proteomes" id="UP000267003">
    <property type="component" value="Unassembled WGS sequence"/>
</dbReference>
<keyword evidence="1" id="KW-0812">Transmembrane</keyword>
<organism evidence="2 3">
    <name type="scientific">Corallococcus aberystwythensis</name>
    <dbReference type="NCBI Taxonomy" id="2316722"/>
    <lineage>
        <taxon>Bacteria</taxon>
        <taxon>Pseudomonadati</taxon>
        <taxon>Myxococcota</taxon>
        <taxon>Myxococcia</taxon>
        <taxon>Myxococcales</taxon>
        <taxon>Cystobacterineae</taxon>
        <taxon>Myxococcaceae</taxon>
        <taxon>Corallococcus</taxon>
    </lineage>
</organism>
<dbReference type="AlphaFoldDB" id="A0A3A8PCS4"/>
<keyword evidence="3" id="KW-1185">Reference proteome</keyword>
<comment type="caution">
    <text evidence="2">The sequence shown here is derived from an EMBL/GenBank/DDBJ whole genome shotgun (WGS) entry which is preliminary data.</text>
</comment>
<dbReference type="OrthoDB" id="9879763at2"/>
<dbReference type="RefSeq" id="WP_120560400.1">
    <property type="nucleotide sequence ID" value="NZ_RAWK01000404.1"/>
</dbReference>